<dbReference type="EC" id="2.1.1.157" evidence="3"/>
<dbReference type="GO" id="GO:0032259">
    <property type="term" value="P:methylation"/>
    <property type="evidence" value="ECO:0007669"/>
    <property type="project" value="UniProtKB-KW"/>
</dbReference>
<dbReference type="CDD" id="cd02440">
    <property type="entry name" value="AdoMet_MTases"/>
    <property type="match status" value="1"/>
</dbReference>
<dbReference type="GO" id="GO:0016126">
    <property type="term" value="P:sterol biosynthetic process"/>
    <property type="evidence" value="ECO:0007669"/>
    <property type="project" value="TreeGrafter"/>
</dbReference>
<dbReference type="Pfam" id="PF08241">
    <property type="entry name" value="Methyltransf_11"/>
    <property type="match status" value="1"/>
</dbReference>
<dbReference type="GO" id="GO:0003838">
    <property type="term" value="F:sterol 24-C-methyltransferase activity"/>
    <property type="evidence" value="ECO:0007669"/>
    <property type="project" value="TreeGrafter"/>
</dbReference>
<dbReference type="Gene3D" id="3.40.50.150">
    <property type="entry name" value="Vaccinia Virus protein VP39"/>
    <property type="match status" value="1"/>
</dbReference>
<dbReference type="PANTHER" id="PTHR44068:SF1">
    <property type="entry name" value="HYPOTHETICAL LOC100005854"/>
    <property type="match status" value="1"/>
</dbReference>
<dbReference type="InterPro" id="IPR013216">
    <property type="entry name" value="Methyltransf_11"/>
</dbReference>
<dbReference type="EMBL" id="LWMU01000047">
    <property type="protein sequence ID" value="KZX13705.1"/>
    <property type="molecule type" value="Genomic_DNA"/>
</dbReference>
<dbReference type="Proteomes" id="UP000077428">
    <property type="component" value="Unassembled WGS sequence"/>
</dbReference>
<keyword evidence="4" id="KW-1185">Reference proteome</keyword>
<comment type="caution">
    <text evidence="3">The sequence shown here is derived from an EMBL/GenBank/DDBJ whole genome shotgun (WGS) entry which is preliminary data.</text>
</comment>
<evidence type="ECO:0000259" key="2">
    <source>
        <dbReference type="Pfam" id="PF08241"/>
    </source>
</evidence>
<dbReference type="AlphaFoldDB" id="A0A162FIW6"/>
<evidence type="ECO:0000313" key="3">
    <source>
        <dbReference type="EMBL" id="KZX13705.1"/>
    </source>
</evidence>
<sequence length="300" mass="35441">MSVDTSILNNDVNTSKIDRLISPIMNKIFINCRKPGGFMGSKMIKGMNEDHLPIHKWGFEHIEVKNDDIILDVGCGGGSNVNRFSKLAKKGKIYGLDYSKTSVNESIKYNKDEIEKGQVKIVQGDISKTEFNDNAFNIVSGFETNYFWPDLEKSFKEIYRILQDDGYLFICNEMQKRDTINPMIQYFCDIMDMKMYSEEEYRKLLESIGFREIKFYSKDTHTQEEFRQYIQNTKPFEIKYMFKRMFKKEYLNYLVKETKSKNLGDLLLRIGNGEDFFYIEEDLNKIAEFIPHWFSVYAKK</sequence>
<organism evidence="3 4">
    <name type="scientific">Methanobrevibacter oralis</name>
    <dbReference type="NCBI Taxonomy" id="66851"/>
    <lineage>
        <taxon>Archaea</taxon>
        <taxon>Methanobacteriati</taxon>
        <taxon>Methanobacteriota</taxon>
        <taxon>Methanomada group</taxon>
        <taxon>Methanobacteria</taxon>
        <taxon>Methanobacteriales</taxon>
        <taxon>Methanobacteriaceae</taxon>
        <taxon>Methanobrevibacter</taxon>
    </lineage>
</organism>
<accession>A0A162FIW6</accession>
<keyword evidence="1 3" id="KW-0808">Transferase</keyword>
<dbReference type="RefSeq" id="WP_063720165.1">
    <property type="nucleotide sequence ID" value="NZ_CAJVUI010000002.1"/>
</dbReference>
<dbReference type="STRING" id="66851.MBORA_04110"/>
<protein>
    <submittedName>
        <fullName evidence="3">Sarcosine/dimethylglycine N-methyltransferase</fullName>
        <ecNumber evidence="3">2.1.1.157</ecNumber>
    </submittedName>
</protein>
<dbReference type="InterPro" id="IPR050447">
    <property type="entry name" value="Erg6_SMT_methyltransf"/>
</dbReference>
<dbReference type="InterPro" id="IPR029063">
    <property type="entry name" value="SAM-dependent_MTases_sf"/>
</dbReference>
<evidence type="ECO:0000256" key="1">
    <source>
        <dbReference type="ARBA" id="ARBA00022679"/>
    </source>
</evidence>
<gene>
    <name evidence="3" type="ORF">MBORA_04110</name>
</gene>
<dbReference type="OrthoDB" id="1018at2157"/>
<dbReference type="PANTHER" id="PTHR44068">
    <property type="entry name" value="ZGC:194242"/>
    <property type="match status" value="1"/>
</dbReference>
<proteinExistence type="predicted"/>
<name>A0A162FIW6_METOA</name>
<feature type="domain" description="Methyltransferase type 11" evidence="2">
    <location>
        <begin position="71"/>
        <end position="170"/>
    </location>
</feature>
<reference evidence="4" key="1">
    <citation type="journal article" date="2016" name="Genome Announc.">
        <title>Draft Genome Sequences of Methanobrevibacter curvatus DSM11111, Methanobrevibacter cuticularis DSM11139, Methanobrevibacter filiformis DSM11501, and Methanobrevibacter oralis DSM7256.</title>
        <authorList>
            <person name="Poehlein A."/>
            <person name="Seedorf H."/>
        </authorList>
    </citation>
    <scope>NUCLEOTIDE SEQUENCE [LARGE SCALE GENOMIC DNA]</scope>
    <source>
        <strain evidence="4">DSM 7256 / JCM 30027 / ZR</strain>
    </source>
</reference>
<keyword evidence="3" id="KW-0489">Methyltransferase</keyword>
<dbReference type="PATRIC" id="fig|66851.6.peg.473"/>
<evidence type="ECO:0000313" key="4">
    <source>
        <dbReference type="Proteomes" id="UP000077428"/>
    </source>
</evidence>
<dbReference type="SUPFAM" id="SSF53335">
    <property type="entry name" value="S-adenosyl-L-methionine-dependent methyltransferases"/>
    <property type="match status" value="1"/>
</dbReference>